<feature type="chain" id="PRO_5042022660" description="Leptin receptor" evidence="1">
    <location>
        <begin position="18"/>
        <end position="232"/>
    </location>
</feature>
<evidence type="ECO:0000256" key="1">
    <source>
        <dbReference type="SAM" id="SignalP"/>
    </source>
</evidence>
<sequence>MLLVLLATSLFSLYPNGILTPNPFLKPQSLLLVSTSLIAFQTKLRVARSLFEILKKREACQHWKGPWIASIPTPPFMIIESKDPEATSSVAYRAAELEQCAAVLIPHLRIQEKALSIARPLYDWRWYVDLTRIGNETEIVLDTQKPVEKKESLSQVTGELCASPLTSPGDEQRCSHEGSDLLLNRFACTQDSSQVRGSKFREKQDLGQLTCQFADSINFAAMGLSHRHIPAL</sequence>
<evidence type="ECO:0000313" key="3">
    <source>
        <dbReference type="Proteomes" id="UP001214576"/>
    </source>
</evidence>
<dbReference type="EMBL" id="JAKZEL010000009">
    <property type="protein sequence ID" value="KAI4540458.1"/>
    <property type="molecule type" value="Genomic_DNA"/>
</dbReference>
<keyword evidence="1" id="KW-0732">Signal</keyword>
<dbReference type="AlphaFoldDB" id="A0AAD4U6R1"/>
<gene>
    <name evidence="2" type="ORF">MG293_009499</name>
</gene>
<evidence type="ECO:0000313" key="2">
    <source>
        <dbReference type="EMBL" id="KAI4540458.1"/>
    </source>
</evidence>
<name>A0AAD4U6R1_OVIAM</name>
<reference evidence="2" key="1">
    <citation type="submission" date="2022-03" db="EMBL/GenBank/DDBJ databases">
        <title>Genomic analyses of argali, domestic sheep and their hybrids provide insights into chromosomal evolution, heterosis and genetic basis of agronomic traits.</title>
        <authorList>
            <person name="Li M."/>
        </authorList>
    </citation>
    <scope>NUCLEOTIDE SEQUENCE</scope>
    <source>
        <strain evidence="2">CAU-MHL-2022a</strain>
        <tissue evidence="2">Skin</tissue>
    </source>
</reference>
<keyword evidence="3" id="KW-1185">Reference proteome</keyword>
<organism evidence="2 3">
    <name type="scientific">Ovis ammon polii</name>
    <dbReference type="NCBI Taxonomy" id="230172"/>
    <lineage>
        <taxon>Eukaryota</taxon>
        <taxon>Metazoa</taxon>
        <taxon>Chordata</taxon>
        <taxon>Craniata</taxon>
        <taxon>Vertebrata</taxon>
        <taxon>Euteleostomi</taxon>
        <taxon>Mammalia</taxon>
        <taxon>Eutheria</taxon>
        <taxon>Laurasiatheria</taxon>
        <taxon>Artiodactyla</taxon>
        <taxon>Ruminantia</taxon>
        <taxon>Pecora</taxon>
        <taxon>Bovidae</taxon>
        <taxon>Caprinae</taxon>
        <taxon>Ovis</taxon>
    </lineage>
</organism>
<proteinExistence type="predicted"/>
<protein>
    <recommendedName>
        <fullName evidence="4">Leptin receptor</fullName>
    </recommendedName>
</protein>
<feature type="signal peptide" evidence="1">
    <location>
        <begin position="1"/>
        <end position="17"/>
    </location>
</feature>
<comment type="caution">
    <text evidence="2">The sequence shown here is derived from an EMBL/GenBank/DDBJ whole genome shotgun (WGS) entry which is preliminary data.</text>
</comment>
<dbReference type="Proteomes" id="UP001214576">
    <property type="component" value="Unassembled WGS sequence"/>
</dbReference>
<accession>A0AAD4U6R1</accession>
<evidence type="ECO:0008006" key="4">
    <source>
        <dbReference type="Google" id="ProtNLM"/>
    </source>
</evidence>